<protein>
    <submittedName>
        <fullName evidence="1">Uncharacterized protein</fullName>
    </submittedName>
</protein>
<dbReference type="AlphaFoldDB" id="A0A8D8TJF9"/>
<organism evidence="1">
    <name type="scientific">Cacopsylla melanoneura</name>
    <dbReference type="NCBI Taxonomy" id="428564"/>
    <lineage>
        <taxon>Eukaryota</taxon>
        <taxon>Metazoa</taxon>
        <taxon>Ecdysozoa</taxon>
        <taxon>Arthropoda</taxon>
        <taxon>Hexapoda</taxon>
        <taxon>Insecta</taxon>
        <taxon>Pterygota</taxon>
        <taxon>Neoptera</taxon>
        <taxon>Paraneoptera</taxon>
        <taxon>Hemiptera</taxon>
        <taxon>Sternorrhyncha</taxon>
        <taxon>Psylloidea</taxon>
        <taxon>Psyllidae</taxon>
        <taxon>Psyllinae</taxon>
        <taxon>Cacopsylla</taxon>
    </lineage>
</organism>
<proteinExistence type="predicted"/>
<sequence>MDTCYPLHTTRTNPYHTVLKRDESMTVTLPSTVLDLVSYLASTSTMQNFYAQKGEKEALGVINDFQDSLLDQIGVSDDPDNIELKVRFDYILIMGRKPF</sequence>
<name>A0A8D8TJF9_9HEMI</name>
<reference evidence="1" key="1">
    <citation type="submission" date="2021-05" db="EMBL/GenBank/DDBJ databases">
        <authorList>
            <person name="Alioto T."/>
            <person name="Alioto T."/>
            <person name="Gomez Garrido J."/>
        </authorList>
    </citation>
    <scope>NUCLEOTIDE SEQUENCE</scope>
</reference>
<evidence type="ECO:0000313" key="1">
    <source>
        <dbReference type="EMBL" id="CAG6686471.1"/>
    </source>
</evidence>
<dbReference type="EMBL" id="HBUF01276688">
    <property type="protein sequence ID" value="CAG6686471.1"/>
    <property type="molecule type" value="Transcribed_RNA"/>
</dbReference>
<accession>A0A8D8TJF9</accession>